<reference evidence="2 3" key="1">
    <citation type="submission" date="2015-08" db="EMBL/GenBank/DDBJ databases">
        <title>Next Generation Sequencing and Analysis of the Genome of Puccinia sorghi L Schw, the Causal Agent of Maize Common Rust.</title>
        <authorList>
            <person name="Rochi L."/>
            <person name="Burguener G."/>
            <person name="Darino M."/>
            <person name="Turjanski A."/>
            <person name="Kreff E."/>
            <person name="Dieguez M.J."/>
            <person name="Sacco F."/>
        </authorList>
    </citation>
    <scope>NUCLEOTIDE SEQUENCE [LARGE SCALE GENOMIC DNA]</scope>
    <source>
        <strain evidence="2 3">RO10H11247</strain>
    </source>
</reference>
<sequence length="279" mass="32088">MFILDVGTQWNSMYIMLNRALKLKKFCSTYCGSESRCKFAKFSLLNTKSDKVAQMVSFLEPLSNVTKILCCSKLLTLSMGLSIYFLKIKNIYYIQTKYNTSQLIPAAEQMIKKLKKYLVSALEKPAPLCSMILNPCIKLRHLEKSQFFSVQHKISYFTVDDTIKLFEYEAQDFYCSPTDIFGEATLANDLSARTDQYISEPNENSKMNVLTYWSHHTKMYPSLSLMAKSYLGITATSAPSKQNLVCVKDWYQKYHEMIDITSVTTPASLTHSDDYYDLK</sequence>
<proteinExistence type="predicted"/>
<protein>
    <recommendedName>
        <fullName evidence="1">HAT C-terminal dimerisation domain-containing protein</fullName>
    </recommendedName>
</protein>
<organism evidence="2 3">
    <name type="scientific">Puccinia sorghi</name>
    <dbReference type="NCBI Taxonomy" id="27349"/>
    <lineage>
        <taxon>Eukaryota</taxon>
        <taxon>Fungi</taxon>
        <taxon>Dikarya</taxon>
        <taxon>Basidiomycota</taxon>
        <taxon>Pucciniomycotina</taxon>
        <taxon>Pucciniomycetes</taxon>
        <taxon>Pucciniales</taxon>
        <taxon>Pucciniaceae</taxon>
        <taxon>Puccinia</taxon>
    </lineage>
</organism>
<dbReference type="SUPFAM" id="SSF53098">
    <property type="entry name" value="Ribonuclease H-like"/>
    <property type="match status" value="1"/>
</dbReference>
<evidence type="ECO:0000313" key="3">
    <source>
        <dbReference type="Proteomes" id="UP000037035"/>
    </source>
</evidence>
<dbReference type="GO" id="GO:0046983">
    <property type="term" value="F:protein dimerization activity"/>
    <property type="evidence" value="ECO:0007669"/>
    <property type="project" value="InterPro"/>
</dbReference>
<accession>A0A0L6V078</accession>
<dbReference type="VEuPathDB" id="FungiDB:VP01_3213g3"/>
<name>A0A0L6V078_9BASI</name>
<dbReference type="OrthoDB" id="3172935at2759"/>
<evidence type="ECO:0000313" key="2">
    <source>
        <dbReference type="EMBL" id="KNZ53525.1"/>
    </source>
</evidence>
<feature type="domain" description="HAT C-terminal dimerisation" evidence="1">
    <location>
        <begin position="195"/>
        <end position="241"/>
    </location>
</feature>
<dbReference type="InterPro" id="IPR012337">
    <property type="entry name" value="RNaseH-like_sf"/>
</dbReference>
<evidence type="ECO:0000259" key="1">
    <source>
        <dbReference type="Pfam" id="PF05699"/>
    </source>
</evidence>
<dbReference type="Pfam" id="PF05699">
    <property type="entry name" value="Dimer_Tnp_hAT"/>
    <property type="match status" value="1"/>
</dbReference>
<keyword evidence="3" id="KW-1185">Reference proteome</keyword>
<dbReference type="Proteomes" id="UP000037035">
    <property type="component" value="Unassembled WGS sequence"/>
</dbReference>
<dbReference type="PANTHER" id="PTHR46481">
    <property type="entry name" value="ZINC FINGER BED DOMAIN-CONTAINING PROTEIN 4"/>
    <property type="match status" value="1"/>
</dbReference>
<gene>
    <name evidence="2" type="ORF">VP01_3213g3</name>
</gene>
<dbReference type="PANTHER" id="PTHR46481:SF7">
    <property type="entry name" value="ZINC FINGER BED DOMAIN-CONTAINING PROTEIN RICESLEEPER 2-LIKE"/>
    <property type="match status" value="1"/>
</dbReference>
<comment type="caution">
    <text evidence="2">The sequence shown here is derived from an EMBL/GenBank/DDBJ whole genome shotgun (WGS) entry which is preliminary data.</text>
</comment>
<dbReference type="AlphaFoldDB" id="A0A0L6V078"/>
<dbReference type="EMBL" id="LAVV01008184">
    <property type="protein sequence ID" value="KNZ53525.1"/>
    <property type="molecule type" value="Genomic_DNA"/>
</dbReference>
<dbReference type="InterPro" id="IPR052035">
    <property type="entry name" value="ZnF_BED_domain_contain"/>
</dbReference>
<dbReference type="InterPro" id="IPR008906">
    <property type="entry name" value="HATC_C_dom"/>
</dbReference>